<keyword evidence="2" id="KW-1185">Reference proteome</keyword>
<evidence type="ECO:0000313" key="1">
    <source>
        <dbReference type="EMBL" id="OEG69518.1"/>
    </source>
</evidence>
<evidence type="ECO:0008006" key="3">
    <source>
        <dbReference type="Google" id="ProtNLM"/>
    </source>
</evidence>
<dbReference type="AlphaFoldDB" id="A0A1E5IHN6"/>
<dbReference type="InterPro" id="IPR025529">
    <property type="entry name" value="DUF4416"/>
</dbReference>
<organism evidence="1 2">
    <name type="scientific">Endomicrobium trichonymphae</name>
    <dbReference type="NCBI Taxonomy" id="1408204"/>
    <lineage>
        <taxon>Bacteria</taxon>
        <taxon>Pseudomonadati</taxon>
        <taxon>Elusimicrobiota</taxon>
        <taxon>Endomicrobiia</taxon>
        <taxon>Endomicrobiales</taxon>
        <taxon>Endomicrobiaceae</taxon>
        <taxon>Candidatus Endomicrobiellum</taxon>
    </lineage>
</organism>
<name>A0A1E5IHN6_ENDTX</name>
<comment type="caution">
    <text evidence="1">The sequence shown here is derived from an EMBL/GenBank/DDBJ whole genome shotgun (WGS) entry which is preliminary data.</text>
</comment>
<dbReference type="Proteomes" id="UP000095237">
    <property type="component" value="Unassembled WGS sequence"/>
</dbReference>
<proteinExistence type="predicted"/>
<dbReference type="EMBL" id="LNVX01000677">
    <property type="protein sequence ID" value="OEG69518.1"/>
    <property type="molecule type" value="Genomic_DNA"/>
</dbReference>
<gene>
    <name evidence="1" type="ORF">ATZ36_02070</name>
</gene>
<protein>
    <recommendedName>
        <fullName evidence="3">GTP-binding protein</fullName>
    </recommendedName>
</protein>
<evidence type="ECO:0000313" key="2">
    <source>
        <dbReference type="Proteomes" id="UP000095237"/>
    </source>
</evidence>
<accession>A0A1E5IHN6</accession>
<sequence length="175" mass="19678">MGTIGALKKVKLFCGIISSSAKTEQKSLAALEKKFGEIDLTSSAMPFDFSDYYNPEMGDNLKRFWISFKKLITAADIAGIKNFTNSTEDSFAVNNKRRINIDPGYITPANVILATTKDYSHRIYLSDGIYGEVTVIYKKAEVVKLPWSYPDYLSNTATEFLLKARKNLIKHLRTA</sequence>
<dbReference type="Pfam" id="PF14385">
    <property type="entry name" value="DUF4416"/>
    <property type="match status" value="1"/>
</dbReference>
<reference evidence="1 2" key="1">
    <citation type="submission" date="2015-11" db="EMBL/GenBank/DDBJ databases">
        <title>Evidence for parallel genomic evolution in an endosymbiosis of termite gut flagellates.</title>
        <authorList>
            <person name="Zheng H."/>
        </authorList>
    </citation>
    <scope>NUCLEOTIDE SEQUENCE [LARGE SCALE GENOMIC DNA]</scope>
    <source>
        <strain evidence="1 2">CET450</strain>
    </source>
</reference>